<dbReference type="InterPro" id="IPR006634">
    <property type="entry name" value="TLC-dom"/>
</dbReference>
<feature type="transmembrane region" description="Helical" evidence="6">
    <location>
        <begin position="111"/>
        <end position="133"/>
    </location>
</feature>
<evidence type="ECO:0000256" key="2">
    <source>
        <dbReference type="ARBA" id="ARBA00022692"/>
    </source>
</evidence>
<feature type="transmembrane region" description="Helical" evidence="6">
    <location>
        <begin position="262"/>
        <end position="282"/>
    </location>
</feature>
<feature type="transmembrane region" description="Helical" evidence="6">
    <location>
        <begin position="190"/>
        <end position="212"/>
    </location>
</feature>
<evidence type="ECO:0000259" key="7">
    <source>
        <dbReference type="PROSITE" id="PS50922"/>
    </source>
</evidence>
<dbReference type="PANTHER" id="PTHR13439:SF20">
    <property type="entry name" value="TLC DOMAIN-CONTAINING PROTEIN 3A"/>
    <property type="match status" value="1"/>
</dbReference>
<keyword evidence="3 6" id="KW-1133">Transmembrane helix</keyword>
<dbReference type="Proteomes" id="UP001228049">
    <property type="component" value="Unassembled WGS sequence"/>
</dbReference>
<comment type="subcellular location">
    <subcellularLocation>
        <location evidence="1">Membrane</location>
        <topology evidence="1">Multi-pass membrane protein</topology>
    </subcellularLocation>
</comment>
<dbReference type="GO" id="GO:0016020">
    <property type="term" value="C:membrane"/>
    <property type="evidence" value="ECO:0007669"/>
    <property type="project" value="UniProtKB-SubCell"/>
</dbReference>
<evidence type="ECO:0000256" key="1">
    <source>
        <dbReference type="ARBA" id="ARBA00004141"/>
    </source>
</evidence>
<evidence type="ECO:0000256" key="4">
    <source>
        <dbReference type="ARBA" id="ARBA00023136"/>
    </source>
</evidence>
<dbReference type="AlphaFoldDB" id="A0AAD9BJR1"/>
<evidence type="ECO:0000256" key="3">
    <source>
        <dbReference type="ARBA" id="ARBA00022989"/>
    </source>
</evidence>
<dbReference type="GO" id="GO:0055088">
    <property type="term" value="P:lipid homeostasis"/>
    <property type="evidence" value="ECO:0007669"/>
    <property type="project" value="TreeGrafter"/>
</dbReference>
<keyword evidence="9" id="KW-1185">Reference proteome</keyword>
<gene>
    <name evidence="8" type="ORF">KUDE01_024048</name>
</gene>
<dbReference type="SMART" id="SM00724">
    <property type="entry name" value="TLC"/>
    <property type="match status" value="1"/>
</dbReference>
<keyword evidence="2 5" id="KW-0812">Transmembrane</keyword>
<dbReference type="InterPro" id="IPR050846">
    <property type="entry name" value="TLCD"/>
</dbReference>
<feature type="transmembrane region" description="Helical" evidence="6">
    <location>
        <begin position="224"/>
        <end position="242"/>
    </location>
</feature>
<reference evidence="8" key="1">
    <citation type="submission" date="2023-04" db="EMBL/GenBank/DDBJ databases">
        <title>Chromosome-level genome of Chaenocephalus aceratus.</title>
        <authorList>
            <person name="Park H."/>
        </authorList>
    </citation>
    <scope>NUCLEOTIDE SEQUENCE</scope>
    <source>
        <strain evidence="8">DE</strain>
        <tissue evidence="8">Muscle</tissue>
    </source>
</reference>
<name>A0AAD9BJR1_DISEL</name>
<evidence type="ECO:0000256" key="5">
    <source>
        <dbReference type="PROSITE-ProRule" id="PRU00205"/>
    </source>
</evidence>
<dbReference type="Pfam" id="PF03798">
    <property type="entry name" value="TRAM_LAG1_CLN8"/>
    <property type="match status" value="1"/>
</dbReference>
<feature type="transmembrane region" description="Helical" evidence="6">
    <location>
        <begin position="163"/>
        <end position="184"/>
    </location>
</feature>
<feature type="domain" description="TLC" evidence="7">
    <location>
        <begin position="71"/>
        <end position="290"/>
    </location>
</feature>
<evidence type="ECO:0000256" key="6">
    <source>
        <dbReference type="SAM" id="Phobius"/>
    </source>
</evidence>
<comment type="caution">
    <text evidence="8">The sequence shown here is derived from an EMBL/GenBank/DDBJ whole genome shotgun (WGS) entry which is preliminary data.</text>
</comment>
<dbReference type="GO" id="GO:0005783">
    <property type="term" value="C:endoplasmic reticulum"/>
    <property type="evidence" value="ECO:0007669"/>
    <property type="project" value="TreeGrafter"/>
</dbReference>
<proteinExistence type="predicted"/>
<evidence type="ECO:0000313" key="9">
    <source>
        <dbReference type="Proteomes" id="UP001228049"/>
    </source>
</evidence>
<accession>A0AAD9BJR1</accession>
<dbReference type="PANTHER" id="PTHR13439">
    <property type="entry name" value="CT120 PROTEIN"/>
    <property type="match status" value="1"/>
</dbReference>
<keyword evidence="4 5" id="KW-0472">Membrane</keyword>
<dbReference type="EMBL" id="JASDAP010000023">
    <property type="protein sequence ID" value="KAK1883274.1"/>
    <property type="molecule type" value="Genomic_DNA"/>
</dbReference>
<sequence length="311" mass="35427">MLQVLACGAVVFPGLFFALRRLLPCVFKHWSDADVVLISESTERVGGGGVIAGHTMNGLCKNLGLVMKYAAIEGSEAWGLVSSIHAVMATTAGVIVVSSCRGSVISDRHWLATYFVIWFGVPYMTYDIFAMYLSHYHRFRVKGHEDYKRHSLRTISTFVRREFLLVLHHIALLTILLPVTLFFRREQGDFFIGCLFLTELSTPFVSMGKILIQDCWLHKANGGMVLLTFFMCRIALFPYMYWVYGRHYDLPLYSVPFHLPVLANLGNACILAPQVYWFVLLCRKGFRLYRRSRMPEVQPDVQPLADNPKAD</sequence>
<dbReference type="PROSITE" id="PS50922">
    <property type="entry name" value="TLC"/>
    <property type="match status" value="1"/>
</dbReference>
<evidence type="ECO:0000313" key="8">
    <source>
        <dbReference type="EMBL" id="KAK1883274.1"/>
    </source>
</evidence>
<organism evidence="8 9">
    <name type="scientific">Dissostichus eleginoides</name>
    <name type="common">Patagonian toothfish</name>
    <name type="synonym">Dissostichus amissus</name>
    <dbReference type="NCBI Taxonomy" id="100907"/>
    <lineage>
        <taxon>Eukaryota</taxon>
        <taxon>Metazoa</taxon>
        <taxon>Chordata</taxon>
        <taxon>Craniata</taxon>
        <taxon>Vertebrata</taxon>
        <taxon>Euteleostomi</taxon>
        <taxon>Actinopterygii</taxon>
        <taxon>Neopterygii</taxon>
        <taxon>Teleostei</taxon>
        <taxon>Neoteleostei</taxon>
        <taxon>Acanthomorphata</taxon>
        <taxon>Eupercaria</taxon>
        <taxon>Perciformes</taxon>
        <taxon>Notothenioidei</taxon>
        <taxon>Nototheniidae</taxon>
        <taxon>Dissostichus</taxon>
    </lineage>
</organism>
<protein>
    <submittedName>
        <fullName evidence="8">Ceramide synthase</fullName>
    </submittedName>
</protein>